<keyword evidence="3" id="KW-1185">Reference proteome</keyword>
<evidence type="ECO:0000313" key="2">
    <source>
        <dbReference type="EMBL" id="SMC93353.1"/>
    </source>
</evidence>
<dbReference type="Gene3D" id="2.40.10.220">
    <property type="entry name" value="predicted glycosyltransferase like domains"/>
    <property type="match status" value="1"/>
</dbReference>
<dbReference type="SUPFAM" id="SSF141371">
    <property type="entry name" value="PilZ domain-like"/>
    <property type="match status" value="1"/>
</dbReference>
<dbReference type="Proteomes" id="UP000192656">
    <property type="component" value="Unassembled WGS sequence"/>
</dbReference>
<dbReference type="InterPro" id="IPR009875">
    <property type="entry name" value="PilZ_domain"/>
</dbReference>
<gene>
    <name evidence="2" type="ORF">SAMN06297251_11341</name>
</gene>
<proteinExistence type="predicted"/>
<organism evidence="2 3">
    <name type="scientific">Fulvimarina manganoxydans</name>
    <dbReference type="NCBI Taxonomy" id="937218"/>
    <lineage>
        <taxon>Bacteria</taxon>
        <taxon>Pseudomonadati</taxon>
        <taxon>Pseudomonadota</taxon>
        <taxon>Alphaproteobacteria</taxon>
        <taxon>Hyphomicrobiales</taxon>
        <taxon>Aurantimonadaceae</taxon>
        <taxon>Fulvimarina</taxon>
    </lineage>
</organism>
<reference evidence="2 3" key="1">
    <citation type="submission" date="2017-04" db="EMBL/GenBank/DDBJ databases">
        <authorList>
            <person name="Afonso C.L."/>
            <person name="Miller P.J."/>
            <person name="Scott M.A."/>
            <person name="Spackman E."/>
            <person name="Goraichik I."/>
            <person name="Dimitrov K.M."/>
            <person name="Suarez D.L."/>
            <person name="Swayne D.E."/>
        </authorList>
    </citation>
    <scope>NUCLEOTIDE SEQUENCE [LARGE SCALE GENOMIC DNA]</scope>
    <source>
        <strain evidence="2 3">CGMCC 1.10972</strain>
    </source>
</reference>
<dbReference type="STRING" id="937218.SAMN06297251_11341"/>
<feature type="domain" description="PilZ" evidence="1">
    <location>
        <begin position="13"/>
        <end position="96"/>
    </location>
</feature>
<dbReference type="GO" id="GO:0035438">
    <property type="term" value="F:cyclic-di-GMP binding"/>
    <property type="evidence" value="ECO:0007669"/>
    <property type="project" value="InterPro"/>
</dbReference>
<protein>
    <submittedName>
        <fullName evidence="2">PilZ domain-containing protein</fullName>
    </submittedName>
</protein>
<dbReference type="EMBL" id="FWXR01000013">
    <property type="protein sequence ID" value="SMC93353.1"/>
    <property type="molecule type" value="Genomic_DNA"/>
</dbReference>
<evidence type="ECO:0000259" key="1">
    <source>
        <dbReference type="Pfam" id="PF07238"/>
    </source>
</evidence>
<dbReference type="Pfam" id="PF07238">
    <property type="entry name" value="PilZ"/>
    <property type="match status" value="1"/>
</dbReference>
<name>A0A1W2D7F4_9HYPH</name>
<dbReference type="RefSeq" id="WP_139798400.1">
    <property type="nucleotide sequence ID" value="NZ_FWXR01000013.1"/>
</dbReference>
<accession>A0A1W2D7F4</accession>
<sequence length="138" mass="15344">MTALPEQDLEEAERRVAPRQRVLKRAKIIFNQGFSIFDCVVRNISATGALLTLAESVHMPKEFQIKIGEEPPRPAKLVYRRTMFAGIRFLDMADAAGELEPRPIMPAEPASSAAADEIIAKIRPNPLPRSVAKLLPWA</sequence>
<dbReference type="AlphaFoldDB" id="A0A1W2D7F4"/>
<dbReference type="OrthoDB" id="7210926at2"/>
<evidence type="ECO:0000313" key="3">
    <source>
        <dbReference type="Proteomes" id="UP000192656"/>
    </source>
</evidence>